<protein>
    <recommendedName>
        <fullName evidence="2">Serine aminopeptidase S33 domain-containing protein</fullName>
    </recommendedName>
</protein>
<dbReference type="Gene3D" id="3.40.50.1820">
    <property type="entry name" value="alpha/beta hydrolase"/>
    <property type="match status" value="1"/>
</dbReference>
<dbReference type="EMBL" id="BRXW01000398">
    <property type="protein sequence ID" value="GMH50894.1"/>
    <property type="molecule type" value="Genomic_DNA"/>
</dbReference>
<evidence type="ECO:0000313" key="4">
    <source>
        <dbReference type="Proteomes" id="UP001165122"/>
    </source>
</evidence>
<dbReference type="OrthoDB" id="2498029at2759"/>
<reference evidence="4" key="1">
    <citation type="journal article" date="2023" name="Commun. Biol.">
        <title>Genome analysis of Parmales, the sister group of diatoms, reveals the evolutionary specialization of diatoms from phago-mixotrophs to photoautotrophs.</title>
        <authorList>
            <person name="Ban H."/>
            <person name="Sato S."/>
            <person name="Yoshikawa S."/>
            <person name="Yamada K."/>
            <person name="Nakamura Y."/>
            <person name="Ichinomiya M."/>
            <person name="Sato N."/>
            <person name="Blanc-Mathieu R."/>
            <person name="Endo H."/>
            <person name="Kuwata A."/>
            <person name="Ogata H."/>
        </authorList>
    </citation>
    <scope>NUCLEOTIDE SEQUENCE [LARGE SCALE GENOMIC DNA]</scope>
    <source>
        <strain evidence="4">NIES 3700</strain>
    </source>
</reference>
<accession>A0A9W6ZB16</accession>
<dbReference type="Proteomes" id="UP001165122">
    <property type="component" value="Unassembled WGS sequence"/>
</dbReference>
<proteinExistence type="predicted"/>
<sequence length="373" mass="41438">MHKRGQQYTPINTLEQGGESEMATDGGYYDMKEGLKTVVGVASPLPLVPCMKVDSFENAQGLKVVTYSFDPVADDPKFGAKKLKGVCILLHGYGAHTQYQWFHAKTPGLCRTVYEDTTIDNLVKQGYACRTLDHQGGGRSEGTAQLRGNYLFENLVEEAEQYISEGVMKEEELKGLPIFLFGISMGGATAIRLSENNPDRYTGMVTFAPMISLEKVRQAQVFHCIKNKHLEPFIGLLACLAPTMAVAKSSPNTMFPDMQKEYENDPMCYHEDTRVIVAKSFIDITARFMGEGGFDGVQVPFATFHSVHDTLTDIEGTEALFERSKNVRGGDKKFFRVGEGLDVGVKMWHNLIAEPGRDLVFAAALAWMDERCK</sequence>
<dbReference type="PANTHER" id="PTHR11614">
    <property type="entry name" value="PHOSPHOLIPASE-RELATED"/>
    <property type="match status" value="1"/>
</dbReference>
<dbReference type="InterPro" id="IPR051044">
    <property type="entry name" value="MAG_DAG_Lipase"/>
</dbReference>
<feature type="compositionally biased region" description="Polar residues" evidence="1">
    <location>
        <begin position="1"/>
        <end position="15"/>
    </location>
</feature>
<comment type="caution">
    <text evidence="3">The sequence shown here is derived from an EMBL/GenBank/DDBJ whole genome shotgun (WGS) entry which is preliminary data.</text>
</comment>
<feature type="region of interest" description="Disordered" evidence="1">
    <location>
        <begin position="1"/>
        <end position="22"/>
    </location>
</feature>
<keyword evidence="4" id="KW-1185">Reference proteome</keyword>
<gene>
    <name evidence="3" type="ORF">TrLO_g5711</name>
</gene>
<dbReference type="SUPFAM" id="SSF53474">
    <property type="entry name" value="alpha/beta-Hydrolases"/>
    <property type="match status" value="1"/>
</dbReference>
<organism evidence="3 4">
    <name type="scientific">Triparma laevis f. longispina</name>
    <dbReference type="NCBI Taxonomy" id="1714387"/>
    <lineage>
        <taxon>Eukaryota</taxon>
        <taxon>Sar</taxon>
        <taxon>Stramenopiles</taxon>
        <taxon>Ochrophyta</taxon>
        <taxon>Bolidophyceae</taxon>
        <taxon>Parmales</taxon>
        <taxon>Triparmaceae</taxon>
        <taxon>Triparma</taxon>
    </lineage>
</organism>
<evidence type="ECO:0000256" key="1">
    <source>
        <dbReference type="SAM" id="MobiDB-lite"/>
    </source>
</evidence>
<dbReference type="AlphaFoldDB" id="A0A9W6ZB16"/>
<name>A0A9W6ZB16_9STRA</name>
<feature type="domain" description="Serine aminopeptidase S33" evidence="2">
    <location>
        <begin position="84"/>
        <end position="326"/>
    </location>
</feature>
<evidence type="ECO:0000313" key="3">
    <source>
        <dbReference type="EMBL" id="GMH50894.1"/>
    </source>
</evidence>
<dbReference type="Pfam" id="PF12146">
    <property type="entry name" value="Hydrolase_4"/>
    <property type="match status" value="1"/>
</dbReference>
<evidence type="ECO:0000259" key="2">
    <source>
        <dbReference type="Pfam" id="PF12146"/>
    </source>
</evidence>
<dbReference type="InterPro" id="IPR022742">
    <property type="entry name" value="Hydrolase_4"/>
</dbReference>
<dbReference type="InterPro" id="IPR029058">
    <property type="entry name" value="AB_hydrolase_fold"/>
</dbReference>